<evidence type="ECO:0000259" key="2">
    <source>
        <dbReference type="Pfam" id="PF07883"/>
    </source>
</evidence>
<gene>
    <name evidence="3" type="ORF">ACFFUV_18630</name>
</gene>
<evidence type="ECO:0000313" key="4">
    <source>
        <dbReference type="Proteomes" id="UP001589645"/>
    </source>
</evidence>
<feature type="chain" id="PRO_5046397578" evidence="1">
    <location>
        <begin position="23"/>
        <end position="159"/>
    </location>
</feature>
<dbReference type="Proteomes" id="UP001589645">
    <property type="component" value="Unassembled WGS sequence"/>
</dbReference>
<dbReference type="EMBL" id="JBHMEP010000008">
    <property type="protein sequence ID" value="MFB9136990.1"/>
    <property type="molecule type" value="Genomic_DNA"/>
</dbReference>
<comment type="caution">
    <text evidence="3">The sequence shown here is derived from an EMBL/GenBank/DDBJ whole genome shotgun (WGS) entry which is preliminary data.</text>
</comment>
<protein>
    <submittedName>
        <fullName evidence="3">Cupin domain-containing protein</fullName>
    </submittedName>
</protein>
<name>A0ABV5HSQ9_9VIBR</name>
<dbReference type="Gene3D" id="2.60.120.10">
    <property type="entry name" value="Jelly Rolls"/>
    <property type="match status" value="1"/>
</dbReference>
<evidence type="ECO:0000256" key="1">
    <source>
        <dbReference type="SAM" id="SignalP"/>
    </source>
</evidence>
<keyword evidence="1" id="KW-0732">Signal</keyword>
<evidence type="ECO:0000313" key="3">
    <source>
        <dbReference type="EMBL" id="MFB9136990.1"/>
    </source>
</evidence>
<dbReference type="InterPro" id="IPR014710">
    <property type="entry name" value="RmlC-like_jellyroll"/>
</dbReference>
<dbReference type="PANTHER" id="PTHR43698:SF1">
    <property type="entry name" value="BLL4564 PROTEIN"/>
    <property type="match status" value="1"/>
</dbReference>
<dbReference type="InterPro" id="IPR013096">
    <property type="entry name" value="Cupin_2"/>
</dbReference>
<accession>A0ABV5HSQ9</accession>
<dbReference type="RefSeq" id="WP_390195760.1">
    <property type="nucleotide sequence ID" value="NZ_JBHMEP010000008.1"/>
</dbReference>
<sequence>MKKMTYTAIAALFLTLSAGSIASEELKTTVIKSGDNQSFVGPEDYFTGQANVDMLFKPADDISASAAYVTFEAGARSAWHTHPAGQRLIVTKGTGLTQEWGGPVQVIHEGDVVVCPPGVKHWHGASPDSAMTHIAITGDKDGKNVTWMEKVSDEQYNAK</sequence>
<keyword evidence="4" id="KW-1185">Reference proteome</keyword>
<dbReference type="CDD" id="cd02233">
    <property type="entry name" value="cupin_HNL-like"/>
    <property type="match status" value="1"/>
</dbReference>
<feature type="signal peptide" evidence="1">
    <location>
        <begin position="1"/>
        <end position="22"/>
    </location>
</feature>
<dbReference type="InterPro" id="IPR047263">
    <property type="entry name" value="HNL-like_cupin"/>
</dbReference>
<feature type="domain" description="Cupin type-2" evidence="2">
    <location>
        <begin position="68"/>
        <end position="131"/>
    </location>
</feature>
<organism evidence="3 4">
    <name type="scientific">Vibrio olivae</name>
    <dbReference type="NCBI Taxonomy" id="1243002"/>
    <lineage>
        <taxon>Bacteria</taxon>
        <taxon>Pseudomonadati</taxon>
        <taxon>Pseudomonadota</taxon>
        <taxon>Gammaproteobacteria</taxon>
        <taxon>Vibrionales</taxon>
        <taxon>Vibrionaceae</taxon>
        <taxon>Vibrio</taxon>
    </lineage>
</organism>
<dbReference type="PANTHER" id="PTHR43698">
    <property type="entry name" value="RIBD C-TERMINAL DOMAIN CONTAINING PROTEIN"/>
    <property type="match status" value="1"/>
</dbReference>
<dbReference type="Pfam" id="PF07883">
    <property type="entry name" value="Cupin_2"/>
    <property type="match status" value="1"/>
</dbReference>
<dbReference type="SUPFAM" id="SSF51182">
    <property type="entry name" value="RmlC-like cupins"/>
    <property type="match status" value="1"/>
</dbReference>
<dbReference type="InterPro" id="IPR011051">
    <property type="entry name" value="RmlC_Cupin_sf"/>
</dbReference>
<proteinExistence type="predicted"/>
<reference evidence="3 4" key="1">
    <citation type="submission" date="2024-09" db="EMBL/GenBank/DDBJ databases">
        <authorList>
            <person name="Sun Q."/>
            <person name="Mori K."/>
        </authorList>
    </citation>
    <scope>NUCLEOTIDE SEQUENCE [LARGE SCALE GENOMIC DNA]</scope>
    <source>
        <strain evidence="3 4">CECT 8064</strain>
    </source>
</reference>